<evidence type="ECO:0000313" key="2">
    <source>
        <dbReference type="EMBL" id="MDI5884153.1"/>
    </source>
</evidence>
<dbReference type="GeneID" id="97327393"/>
<name>A0ABT6UN73_9GAMM</name>
<proteinExistence type="predicted"/>
<keyword evidence="3" id="KW-1185">Reference proteome</keyword>
<dbReference type="InterPro" id="IPR037107">
    <property type="entry name" value="Put_OMP_sf"/>
</dbReference>
<comment type="caution">
    <text evidence="2">The sequence shown here is derived from an EMBL/GenBank/DDBJ whole genome shotgun (WGS) entry which is preliminary data.</text>
</comment>
<dbReference type="Proteomes" id="UP001229025">
    <property type="component" value="Unassembled WGS sequence"/>
</dbReference>
<dbReference type="EMBL" id="JASCSA010000004">
    <property type="protein sequence ID" value="MDI5884153.1"/>
    <property type="molecule type" value="Genomic_DNA"/>
</dbReference>
<keyword evidence="1" id="KW-0732">Signal</keyword>
<accession>A0ABT6UN73</accession>
<sequence length="342" mass="37574">MSHAPQMAPAFSTRRLGMALIMLGAVALAPMVEAADDEGGVLSLKVENDILTSGDDGHYTNGFALSYTFKTPEQHWSRSFADWVPGFSAARLDATAYRFGQQIYTPNDIKREQPDQDDRPYAGYLFGGVSLFAGEEGDDWRRVDTFNLDLGIVGPASGAKDAQKAVHKLTGSDEPEGWDHQLHNEPVISTGWQTQLWLPARAAGLEVEYGPSASVALGNLYTYAGVGGGVRIGQGLTRSYGIPTVAPAQGGRQYFHPDGDFAWYLFANIEGRAMAYNMLLDGNGFEDSASVDRRPLVGDLQLGFAFSWQRWQLAFVNVWRTHEFETQQESDQFGSLTLSTWL</sequence>
<dbReference type="Gene3D" id="2.40.128.140">
    <property type="entry name" value="Outer membrane protein"/>
    <property type="match status" value="1"/>
</dbReference>
<dbReference type="InterPro" id="IPR018707">
    <property type="entry name" value="LpxR"/>
</dbReference>
<feature type="chain" id="PRO_5047334624" evidence="1">
    <location>
        <begin position="35"/>
        <end position="342"/>
    </location>
</feature>
<evidence type="ECO:0000313" key="3">
    <source>
        <dbReference type="Proteomes" id="UP001229025"/>
    </source>
</evidence>
<gene>
    <name evidence="2" type="ORF">QLT01_07270</name>
</gene>
<reference evidence="3" key="1">
    <citation type="submission" date="2023-07" db="EMBL/GenBank/DDBJ databases">
        <title>Genome-based characterization of strain KMM 296 and proposal for reclassification of Cobetia litoralis and Cobetia pacifica, and emended description of the species Cobetia amphilecti and Cobetia marina.</title>
        <authorList>
            <person name="Balabanova L."/>
            <person name="Nedashkovskaya O."/>
        </authorList>
    </citation>
    <scope>NUCLEOTIDE SEQUENCE [LARGE SCALE GENOMIC DNA]</scope>
    <source>
        <strain evidence="3">NRIC 0815</strain>
    </source>
</reference>
<protein>
    <submittedName>
        <fullName evidence="2">Lipid A deacylase LpxR family protein</fullName>
    </submittedName>
</protein>
<evidence type="ECO:0000256" key="1">
    <source>
        <dbReference type="SAM" id="SignalP"/>
    </source>
</evidence>
<organism evidence="2 3">
    <name type="scientific">Cobetia amphilecti</name>
    <dbReference type="NCBI Taxonomy" id="1055104"/>
    <lineage>
        <taxon>Bacteria</taxon>
        <taxon>Pseudomonadati</taxon>
        <taxon>Pseudomonadota</taxon>
        <taxon>Gammaproteobacteria</taxon>
        <taxon>Oceanospirillales</taxon>
        <taxon>Halomonadaceae</taxon>
        <taxon>Cobetia</taxon>
    </lineage>
</organism>
<dbReference type="Pfam" id="PF09982">
    <property type="entry name" value="LpxR"/>
    <property type="match status" value="1"/>
</dbReference>
<feature type="signal peptide" evidence="1">
    <location>
        <begin position="1"/>
        <end position="34"/>
    </location>
</feature>
<dbReference type="RefSeq" id="WP_284726671.1">
    <property type="nucleotide sequence ID" value="NZ_CP136695.1"/>
</dbReference>